<dbReference type="Gene3D" id="3.10.20.90">
    <property type="entry name" value="Phosphatidylinositol 3-kinase Catalytic Subunit, Chain A, domain 1"/>
    <property type="match status" value="1"/>
</dbReference>
<feature type="domain" description="UBA" evidence="2">
    <location>
        <begin position="289"/>
        <end position="335"/>
    </location>
</feature>
<feature type="compositionally biased region" description="Basic and acidic residues" evidence="1">
    <location>
        <begin position="258"/>
        <end position="268"/>
    </location>
</feature>
<dbReference type="CDD" id="cd05992">
    <property type="entry name" value="PB1"/>
    <property type="match status" value="1"/>
</dbReference>
<reference evidence="4" key="1">
    <citation type="submission" date="2021-06" db="EMBL/GenBank/DDBJ databases">
        <authorList>
            <person name="Kallberg Y."/>
            <person name="Tangrot J."/>
            <person name="Rosling A."/>
        </authorList>
    </citation>
    <scope>NUCLEOTIDE SEQUENCE</scope>
    <source>
        <strain evidence="4">UK204</strain>
    </source>
</reference>
<dbReference type="InterPro" id="IPR000270">
    <property type="entry name" value="PB1_dom"/>
</dbReference>
<comment type="caution">
    <text evidence="4">The sequence shown here is derived from an EMBL/GenBank/DDBJ whole genome shotgun (WGS) entry which is preliminary data.</text>
</comment>
<keyword evidence="5" id="KW-1185">Reference proteome</keyword>
<evidence type="ECO:0000259" key="3">
    <source>
        <dbReference type="PROSITE" id="PS51745"/>
    </source>
</evidence>
<gene>
    <name evidence="4" type="ORF">FCALED_LOCUS2745</name>
</gene>
<feature type="region of interest" description="Disordered" evidence="1">
    <location>
        <begin position="132"/>
        <end position="164"/>
    </location>
</feature>
<dbReference type="SUPFAM" id="SSF54277">
    <property type="entry name" value="CAD &amp; PB1 domains"/>
    <property type="match status" value="1"/>
</dbReference>
<protein>
    <submittedName>
        <fullName evidence="4">2581_t:CDS:1</fullName>
    </submittedName>
</protein>
<sequence>METIKVTYNSISRRFNIDTSTTWTELESKLRSLYKIPTTTSLNVSYTDEDGDVITLSSDLEFKEVLAQQSSGRPIKLVLNTANNNESWVFEGGNNESESNVENELSSEDVSNNLNLFEDSSYLAEEQQITEREEEAANKQSIPFLRKEGKEEKETGKQKRPRFGLFDRPYFGSESFSRGPFRGSIYNPCNSYAYGHPQFYRSAFFNKCGGPSTYYFGRQSDSCGHKFKACNKSPKQQSDASDKNAEASSSASANNGCDKSDRNRDYRSKPSCNRNFNFFNPRYYNQAPFTQEQLKDKLATLHSMGFNSSNDASYEDLLKRYNGNLERVIELLLRDQQFNEHETSANASKGPKGIVINDENAQNKFNDEKNAEDVNEESKPYSL</sequence>
<dbReference type="Gene3D" id="1.10.8.10">
    <property type="entry name" value="DNA helicase RuvA subunit, C-terminal domain"/>
    <property type="match status" value="1"/>
</dbReference>
<evidence type="ECO:0000259" key="2">
    <source>
        <dbReference type="PROSITE" id="PS50030"/>
    </source>
</evidence>
<feature type="region of interest" description="Disordered" evidence="1">
    <location>
        <begin position="234"/>
        <end position="269"/>
    </location>
</feature>
<dbReference type="Pfam" id="PF00564">
    <property type="entry name" value="PB1"/>
    <property type="match status" value="1"/>
</dbReference>
<dbReference type="SMART" id="SM00666">
    <property type="entry name" value="PB1"/>
    <property type="match status" value="1"/>
</dbReference>
<feature type="compositionally biased region" description="Low complexity" evidence="1">
    <location>
        <begin position="246"/>
        <end position="255"/>
    </location>
</feature>
<dbReference type="PROSITE" id="PS50030">
    <property type="entry name" value="UBA"/>
    <property type="match status" value="1"/>
</dbReference>
<accession>A0A9N8Z925</accession>
<feature type="compositionally biased region" description="Basic and acidic residues" evidence="1">
    <location>
        <begin position="145"/>
        <end position="157"/>
    </location>
</feature>
<feature type="domain" description="PB1" evidence="3">
    <location>
        <begin position="1"/>
        <end position="82"/>
    </location>
</feature>
<organism evidence="4 5">
    <name type="scientific">Funneliformis caledonium</name>
    <dbReference type="NCBI Taxonomy" id="1117310"/>
    <lineage>
        <taxon>Eukaryota</taxon>
        <taxon>Fungi</taxon>
        <taxon>Fungi incertae sedis</taxon>
        <taxon>Mucoromycota</taxon>
        <taxon>Glomeromycotina</taxon>
        <taxon>Glomeromycetes</taxon>
        <taxon>Glomerales</taxon>
        <taxon>Glomeraceae</taxon>
        <taxon>Funneliformis</taxon>
    </lineage>
</organism>
<dbReference type="AlphaFoldDB" id="A0A9N8Z925"/>
<evidence type="ECO:0000256" key="1">
    <source>
        <dbReference type="SAM" id="MobiDB-lite"/>
    </source>
</evidence>
<dbReference type="OrthoDB" id="661148at2759"/>
<name>A0A9N8Z925_9GLOM</name>
<dbReference type="InterPro" id="IPR053793">
    <property type="entry name" value="PB1-like"/>
</dbReference>
<dbReference type="EMBL" id="CAJVPQ010000441">
    <property type="protein sequence ID" value="CAG8481724.1"/>
    <property type="molecule type" value="Genomic_DNA"/>
</dbReference>
<dbReference type="Proteomes" id="UP000789570">
    <property type="component" value="Unassembled WGS sequence"/>
</dbReference>
<dbReference type="InterPro" id="IPR015940">
    <property type="entry name" value="UBA"/>
</dbReference>
<dbReference type="PROSITE" id="PS51745">
    <property type="entry name" value="PB1"/>
    <property type="match status" value="1"/>
</dbReference>
<evidence type="ECO:0000313" key="5">
    <source>
        <dbReference type="Proteomes" id="UP000789570"/>
    </source>
</evidence>
<evidence type="ECO:0000313" key="4">
    <source>
        <dbReference type="EMBL" id="CAG8481724.1"/>
    </source>
</evidence>
<feature type="compositionally biased region" description="Basic and acidic residues" evidence="1">
    <location>
        <begin position="365"/>
        <end position="383"/>
    </location>
</feature>
<feature type="region of interest" description="Disordered" evidence="1">
    <location>
        <begin position="341"/>
        <end position="383"/>
    </location>
</feature>
<dbReference type="PANTHER" id="PTHR20930">
    <property type="entry name" value="OVARIAN CARCINOMA ANTIGEN CA125-RELATED"/>
    <property type="match status" value="1"/>
</dbReference>
<dbReference type="PANTHER" id="PTHR20930:SF0">
    <property type="entry name" value="PROTEIN ILRUN"/>
    <property type="match status" value="1"/>
</dbReference>
<proteinExistence type="predicted"/>